<evidence type="ECO:0000313" key="2">
    <source>
        <dbReference type="EMBL" id="GIX83889.1"/>
    </source>
</evidence>
<comment type="caution">
    <text evidence="2">The sequence shown here is derived from an EMBL/GenBank/DDBJ whole genome shotgun (WGS) entry which is preliminary data.</text>
</comment>
<organism evidence="2 3">
    <name type="scientific">Caerostris darwini</name>
    <dbReference type="NCBI Taxonomy" id="1538125"/>
    <lineage>
        <taxon>Eukaryota</taxon>
        <taxon>Metazoa</taxon>
        <taxon>Ecdysozoa</taxon>
        <taxon>Arthropoda</taxon>
        <taxon>Chelicerata</taxon>
        <taxon>Arachnida</taxon>
        <taxon>Araneae</taxon>
        <taxon>Araneomorphae</taxon>
        <taxon>Entelegynae</taxon>
        <taxon>Araneoidea</taxon>
        <taxon>Araneidae</taxon>
        <taxon>Caerostris</taxon>
    </lineage>
</organism>
<reference evidence="2 3" key="1">
    <citation type="submission" date="2021-06" db="EMBL/GenBank/DDBJ databases">
        <title>Caerostris darwini draft genome.</title>
        <authorList>
            <person name="Kono N."/>
            <person name="Arakawa K."/>
        </authorList>
    </citation>
    <scope>NUCLEOTIDE SEQUENCE [LARGE SCALE GENOMIC DNA]</scope>
</reference>
<dbReference type="EMBL" id="BPLQ01001678">
    <property type="protein sequence ID" value="GIX83889.1"/>
    <property type="molecule type" value="Genomic_DNA"/>
</dbReference>
<dbReference type="AlphaFoldDB" id="A0AAV4NGF9"/>
<feature type="region of interest" description="Disordered" evidence="1">
    <location>
        <begin position="123"/>
        <end position="146"/>
    </location>
</feature>
<sequence>MRGLICTIFALKASLKKRLKERASKICHGFHEAASSEHLTSHNHPIPAILQDKCSYSAKLSAYWQITRQEMFSFYGKKKPQWRAKRQILPRSRSTFFFILRNAFGGSERERECLPFTLRWELPPQPNDFGQGAGEKEGEGGDHSGKSLEPAVRFSRKNGLNFRLNPKVAFRAFSRECSQGKGPHERSPTWQGGHFIPQPTETAHLPVATIFGHHGSPRWLISKRVCFSSPL</sequence>
<name>A0AAV4NGF9_9ARAC</name>
<proteinExistence type="predicted"/>
<evidence type="ECO:0000256" key="1">
    <source>
        <dbReference type="SAM" id="MobiDB-lite"/>
    </source>
</evidence>
<feature type="compositionally biased region" description="Basic and acidic residues" evidence="1">
    <location>
        <begin position="134"/>
        <end position="146"/>
    </location>
</feature>
<keyword evidence="3" id="KW-1185">Reference proteome</keyword>
<accession>A0AAV4NGF9</accession>
<dbReference type="Proteomes" id="UP001054837">
    <property type="component" value="Unassembled WGS sequence"/>
</dbReference>
<gene>
    <name evidence="2" type="ORF">CDAR_515971</name>
</gene>
<protein>
    <submittedName>
        <fullName evidence="2">Uncharacterized protein</fullName>
    </submittedName>
</protein>
<evidence type="ECO:0000313" key="3">
    <source>
        <dbReference type="Proteomes" id="UP001054837"/>
    </source>
</evidence>